<organism evidence="2 3">
    <name type="scientific">Artemisia annua</name>
    <name type="common">Sweet wormwood</name>
    <dbReference type="NCBI Taxonomy" id="35608"/>
    <lineage>
        <taxon>Eukaryota</taxon>
        <taxon>Viridiplantae</taxon>
        <taxon>Streptophyta</taxon>
        <taxon>Embryophyta</taxon>
        <taxon>Tracheophyta</taxon>
        <taxon>Spermatophyta</taxon>
        <taxon>Magnoliopsida</taxon>
        <taxon>eudicotyledons</taxon>
        <taxon>Gunneridae</taxon>
        <taxon>Pentapetalae</taxon>
        <taxon>asterids</taxon>
        <taxon>campanulids</taxon>
        <taxon>Asterales</taxon>
        <taxon>Asteraceae</taxon>
        <taxon>Asteroideae</taxon>
        <taxon>Anthemideae</taxon>
        <taxon>Artemisiinae</taxon>
        <taxon>Artemisia</taxon>
    </lineage>
</organism>
<dbReference type="EMBL" id="PKPP01000455">
    <property type="protein sequence ID" value="PWA92562.1"/>
    <property type="molecule type" value="Genomic_DNA"/>
</dbReference>
<dbReference type="Proteomes" id="UP000245207">
    <property type="component" value="Unassembled WGS sequence"/>
</dbReference>
<keyword evidence="1" id="KW-0472">Membrane</keyword>
<evidence type="ECO:0000256" key="1">
    <source>
        <dbReference type="SAM" id="Phobius"/>
    </source>
</evidence>
<keyword evidence="3" id="KW-1185">Reference proteome</keyword>
<name>A0A2U1Q3M5_ARTAN</name>
<keyword evidence="1" id="KW-1133">Transmembrane helix</keyword>
<keyword evidence="1" id="KW-0812">Transmembrane</keyword>
<comment type="caution">
    <text evidence="2">The sequence shown here is derived from an EMBL/GenBank/DDBJ whole genome shotgun (WGS) entry which is preliminary data.</text>
</comment>
<evidence type="ECO:0000313" key="2">
    <source>
        <dbReference type="EMBL" id="PWA92562.1"/>
    </source>
</evidence>
<protein>
    <submittedName>
        <fullName evidence="2">Uncharacterized protein</fullName>
    </submittedName>
</protein>
<accession>A0A2U1Q3M5</accession>
<feature type="transmembrane region" description="Helical" evidence="1">
    <location>
        <begin position="110"/>
        <end position="131"/>
    </location>
</feature>
<proteinExistence type="predicted"/>
<reference evidence="2 3" key="1">
    <citation type="journal article" date="2018" name="Mol. Plant">
        <title>The genome of Artemisia annua provides insight into the evolution of Asteraceae family and artemisinin biosynthesis.</title>
        <authorList>
            <person name="Shen Q."/>
            <person name="Zhang L."/>
            <person name="Liao Z."/>
            <person name="Wang S."/>
            <person name="Yan T."/>
            <person name="Shi P."/>
            <person name="Liu M."/>
            <person name="Fu X."/>
            <person name="Pan Q."/>
            <person name="Wang Y."/>
            <person name="Lv Z."/>
            <person name="Lu X."/>
            <person name="Zhang F."/>
            <person name="Jiang W."/>
            <person name="Ma Y."/>
            <person name="Chen M."/>
            <person name="Hao X."/>
            <person name="Li L."/>
            <person name="Tang Y."/>
            <person name="Lv G."/>
            <person name="Zhou Y."/>
            <person name="Sun X."/>
            <person name="Brodelius P.E."/>
            <person name="Rose J.K.C."/>
            <person name="Tang K."/>
        </authorList>
    </citation>
    <scope>NUCLEOTIDE SEQUENCE [LARGE SCALE GENOMIC DNA]</scope>
    <source>
        <strain evidence="3">cv. Huhao1</strain>
        <tissue evidence="2">Leaf</tissue>
    </source>
</reference>
<evidence type="ECO:0000313" key="3">
    <source>
        <dbReference type="Proteomes" id="UP000245207"/>
    </source>
</evidence>
<gene>
    <name evidence="2" type="ORF">CTI12_AA079010</name>
</gene>
<dbReference type="AlphaFoldDB" id="A0A2U1Q3M5"/>
<sequence length="219" mass="25048">MELWDHHLSEPNSSQCPSTSITVKYGFSEKPDSQSITDVNMNQILDLFPIVDCRMDPSWKVRVDPSKIIVRCGRRNESYQRHPDKPHKCKICHNNGHNVKKCPSSQLGSMIFLELIYALFYFYILILFIFMQPPTPAATAMNSATDDEDDDDNDKLPFTISSCRPFCLDKGVHVSFDGKANVYFLFDVMGKCKVDDKLKEIDEVVQVNSEHAFDTEKVV</sequence>